<comment type="similarity">
    <text evidence="9">Belongs to the TatB family.</text>
</comment>
<comment type="subunit">
    <text evidence="9">The Tat system comprises two distinct complexes: a TatABC complex, containing multiple copies of TatA, TatB and TatC subunits, and a separate TatA complex, containing only TatA subunits. Substrates initially bind to the TatABC complex, which probably triggers association of the separate TatA complex to form the active translocon.</text>
</comment>
<evidence type="ECO:0000256" key="10">
    <source>
        <dbReference type="SAM" id="MobiDB-lite"/>
    </source>
</evidence>
<dbReference type="AlphaFoldDB" id="A0A369T7X0"/>
<comment type="caution">
    <text evidence="12">The sequence shown here is derived from an EMBL/GenBank/DDBJ whole genome shotgun (WGS) entry which is preliminary data.</text>
</comment>
<evidence type="ECO:0000313" key="12">
    <source>
        <dbReference type="EMBL" id="RDD61421.1"/>
    </source>
</evidence>
<dbReference type="GO" id="GO:0043953">
    <property type="term" value="P:protein transport by the Tat complex"/>
    <property type="evidence" value="ECO:0007669"/>
    <property type="project" value="UniProtKB-UniRule"/>
</dbReference>
<evidence type="ECO:0000256" key="8">
    <source>
        <dbReference type="ARBA" id="ARBA00023136"/>
    </source>
</evidence>
<organism evidence="12 13">
    <name type="scientific">Ferruginivarius sediminum</name>
    <dbReference type="NCBI Taxonomy" id="2661937"/>
    <lineage>
        <taxon>Bacteria</taxon>
        <taxon>Pseudomonadati</taxon>
        <taxon>Pseudomonadota</taxon>
        <taxon>Alphaproteobacteria</taxon>
        <taxon>Rhodospirillales</taxon>
        <taxon>Rhodospirillaceae</taxon>
        <taxon>Ferruginivarius</taxon>
    </lineage>
</organism>
<evidence type="ECO:0000256" key="7">
    <source>
        <dbReference type="ARBA" id="ARBA00023010"/>
    </source>
</evidence>
<feature type="region of interest" description="Disordered" evidence="10">
    <location>
        <begin position="67"/>
        <end position="164"/>
    </location>
</feature>
<evidence type="ECO:0000256" key="11">
    <source>
        <dbReference type="SAM" id="Phobius"/>
    </source>
</evidence>
<keyword evidence="7 9" id="KW-0811">Translocation</keyword>
<dbReference type="Pfam" id="PF02416">
    <property type="entry name" value="TatA_B_E"/>
    <property type="match status" value="1"/>
</dbReference>
<dbReference type="GO" id="GO:0033281">
    <property type="term" value="C:TAT protein transport complex"/>
    <property type="evidence" value="ECO:0007669"/>
    <property type="project" value="UniProtKB-UniRule"/>
</dbReference>
<keyword evidence="2 9" id="KW-0813">Transport</keyword>
<evidence type="ECO:0000256" key="1">
    <source>
        <dbReference type="ARBA" id="ARBA00004167"/>
    </source>
</evidence>
<dbReference type="GO" id="GO:0008320">
    <property type="term" value="F:protein transmembrane transporter activity"/>
    <property type="evidence" value="ECO:0007669"/>
    <property type="project" value="UniProtKB-UniRule"/>
</dbReference>
<dbReference type="Proteomes" id="UP000253941">
    <property type="component" value="Unassembled WGS sequence"/>
</dbReference>
<feature type="compositionally biased region" description="Low complexity" evidence="10">
    <location>
        <begin position="102"/>
        <end position="114"/>
    </location>
</feature>
<accession>A0A369T7X0</accession>
<feature type="compositionally biased region" description="Basic and acidic residues" evidence="10">
    <location>
        <begin position="90"/>
        <end position="101"/>
    </location>
</feature>
<name>A0A369T7X0_9PROT</name>
<keyword evidence="8 9" id="KW-0472">Membrane</keyword>
<dbReference type="PANTHER" id="PTHR33162">
    <property type="entry name" value="SEC-INDEPENDENT PROTEIN TRANSLOCASE PROTEIN TATA, CHLOROPLASTIC"/>
    <property type="match status" value="1"/>
</dbReference>
<dbReference type="PRINTS" id="PR01506">
    <property type="entry name" value="TATBPROTEIN"/>
</dbReference>
<keyword evidence="13" id="KW-1185">Reference proteome</keyword>
<reference evidence="12 13" key="1">
    <citation type="submission" date="2018-07" db="EMBL/GenBank/DDBJ databases">
        <title>Venubactetium sediminum gen. nov., sp. nov., isolated from a marine solar saltern.</title>
        <authorList>
            <person name="Wang S."/>
        </authorList>
    </citation>
    <scope>NUCLEOTIDE SEQUENCE [LARGE SCALE GENOMIC DNA]</scope>
    <source>
        <strain evidence="12 13">WD2A32</strain>
    </source>
</reference>
<evidence type="ECO:0000256" key="6">
    <source>
        <dbReference type="ARBA" id="ARBA00022989"/>
    </source>
</evidence>
<keyword evidence="4 9" id="KW-0812">Transmembrane</keyword>
<evidence type="ECO:0000256" key="5">
    <source>
        <dbReference type="ARBA" id="ARBA00022927"/>
    </source>
</evidence>
<proteinExistence type="inferred from homology"/>
<comment type="subcellular location">
    <subcellularLocation>
        <location evidence="9">Cell membrane</location>
        <topology evidence="9">Single-pass membrane protein</topology>
    </subcellularLocation>
    <subcellularLocation>
        <location evidence="1">Membrane</location>
        <topology evidence="1">Single-pass membrane protein</topology>
    </subcellularLocation>
</comment>
<dbReference type="InterPro" id="IPR003369">
    <property type="entry name" value="TatA/B/E"/>
</dbReference>
<dbReference type="Gene3D" id="1.20.5.3310">
    <property type="match status" value="1"/>
</dbReference>
<dbReference type="HAMAP" id="MF_00237">
    <property type="entry name" value="TatB"/>
    <property type="match status" value="1"/>
</dbReference>
<dbReference type="RefSeq" id="WP_114582673.1">
    <property type="nucleotide sequence ID" value="NZ_QPMH01000012.1"/>
</dbReference>
<dbReference type="PANTHER" id="PTHR33162:SF1">
    <property type="entry name" value="SEC-INDEPENDENT PROTEIN TRANSLOCASE PROTEIN TATA, CHLOROPLASTIC"/>
    <property type="match status" value="1"/>
</dbReference>
<keyword evidence="6 9" id="KW-1133">Transmembrane helix</keyword>
<gene>
    <name evidence="9 12" type="primary">tatB</name>
    <name evidence="12" type="ORF">DRB17_13155</name>
</gene>
<feature type="compositionally biased region" description="Basic and acidic residues" evidence="10">
    <location>
        <begin position="67"/>
        <end position="83"/>
    </location>
</feature>
<evidence type="ECO:0000313" key="13">
    <source>
        <dbReference type="Proteomes" id="UP000253941"/>
    </source>
</evidence>
<keyword evidence="3 9" id="KW-1003">Cell membrane</keyword>
<evidence type="ECO:0000256" key="9">
    <source>
        <dbReference type="HAMAP-Rule" id="MF_00237"/>
    </source>
</evidence>
<comment type="function">
    <text evidence="9">Part of the twin-arginine translocation (Tat) system that transports large folded proteins containing a characteristic twin-arginine motif in their signal peptide across membranes. Together with TatC, TatB is part of a receptor directly interacting with Tat signal peptides. TatB may form an oligomeric binding site that transiently accommodates folded Tat precursor proteins before their translocation.</text>
</comment>
<feature type="compositionally biased region" description="Low complexity" evidence="10">
    <location>
        <begin position="151"/>
        <end position="164"/>
    </location>
</feature>
<dbReference type="InterPro" id="IPR018448">
    <property type="entry name" value="TatB"/>
</dbReference>
<evidence type="ECO:0000256" key="2">
    <source>
        <dbReference type="ARBA" id="ARBA00022448"/>
    </source>
</evidence>
<sequence length="164" mass="17497">MLDIGWSEMAVIALLALVIIGPKDLPRVMRSVGQWMRKARSIAREFQSGLDDMMRETELDEARKTVERTSRFDVGREVERHVDPTGSVRESARDLEQEARSDGGSSDSESAGASYRHQNTPTAPAHSVNAGKPADDGGGHAASDTNGKEPAGTGSTASASRSSS</sequence>
<dbReference type="NCBIfam" id="TIGR01410">
    <property type="entry name" value="tatB"/>
    <property type="match status" value="1"/>
</dbReference>
<evidence type="ECO:0000256" key="4">
    <source>
        <dbReference type="ARBA" id="ARBA00022692"/>
    </source>
</evidence>
<evidence type="ECO:0000256" key="3">
    <source>
        <dbReference type="ARBA" id="ARBA00022475"/>
    </source>
</evidence>
<keyword evidence="5 9" id="KW-0653">Protein transport</keyword>
<protein>
    <recommendedName>
        <fullName evidence="9">Sec-independent protein translocase protein TatB</fullName>
    </recommendedName>
</protein>
<dbReference type="EMBL" id="QPMH01000012">
    <property type="protein sequence ID" value="RDD61421.1"/>
    <property type="molecule type" value="Genomic_DNA"/>
</dbReference>
<feature type="transmembrane region" description="Helical" evidence="11">
    <location>
        <begin position="6"/>
        <end position="22"/>
    </location>
</feature>